<dbReference type="GO" id="GO:0004252">
    <property type="term" value="F:serine-type endopeptidase activity"/>
    <property type="evidence" value="ECO:0007669"/>
    <property type="project" value="UniProtKB-UniRule"/>
</dbReference>
<dbReference type="SUPFAM" id="SSF52743">
    <property type="entry name" value="Subtilisin-like"/>
    <property type="match status" value="1"/>
</dbReference>
<dbReference type="Gene3D" id="3.40.50.200">
    <property type="entry name" value="Peptidase S8/S53 domain"/>
    <property type="match status" value="1"/>
</dbReference>
<protein>
    <submittedName>
        <fullName evidence="12">S8 family serine peptidase</fullName>
    </submittedName>
</protein>
<dbReference type="PROSITE" id="PS51892">
    <property type="entry name" value="SUBTILASE"/>
    <property type="match status" value="1"/>
</dbReference>
<keyword evidence="5 9" id="KW-0645">Protease</keyword>
<proteinExistence type="inferred from homology"/>
<dbReference type="InterPro" id="IPR050131">
    <property type="entry name" value="Peptidase_S8_subtilisin-like"/>
</dbReference>
<feature type="active site" description="Charge relay system" evidence="9">
    <location>
        <position position="251"/>
    </location>
</feature>
<dbReference type="InterPro" id="IPR036852">
    <property type="entry name" value="Peptidase_S8/S53_dom_sf"/>
</dbReference>
<dbReference type="PANTHER" id="PTHR43806:SF11">
    <property type="entry name" value="CEREVISIN-RELATED"/>
    <property type="match status" value="1"/>
</dbReference>
<feature type="active site" description="Charge relay system" evidence="9">
    <location>
        <position position="101"/>
    </location>
</feature>
<keyword evidence="6 9" id="KW-0378">Hydrolase</keyword>
<evidence type="ECO:0000313" key="12">
    <source>
        <dbReference type="EMBL" id="MBP3953139.1"/>
    </source>
</evidence>
<keyword evidence="10" id="KW-1133">Transmembrane helix</keyword>
<dbReference type="PRINTS" id="PR00723">
    <property type="entry name" value="SUBTILISIN"/>
</dbReference>
<sequence>MNKNLNYLLFFASGIIILVLLILVIRNDNVPSSEGKATPQQKIENWALDYVGSDSSKVTDPIKIAILDSGINKKHKEFNDVIFKEYNVIAPDEKITDDLGHGTAIAGIIAAKGIKTTGIIQNVILYDVKVLNEKGQGKIEDVVEGIEWSIKQNVDMINISFGFSSDKAELKSSIEKAIEQNIVITAAAGNTLGLTVDFPAQYNDVLSISSFDKHFKLDPFSGVGKIDYSAPGVEVISTDNKGSYSTFSGTSFATAYATGVIATILNDPSVRNTDIKKEKLLTYVVKLGAEEQFGEGFLTLKKEKVEELLYEKELD</sequence>
<keyword evidence="4" id="KW-0964">Secreted</keyword>
<dbReference type="Pfam" id="PF00082">
    <property type="entry name" value="Peptidase_S8"/>
    <property type="match status" value="1"/>
</dbReference>
<dbReference type="InterPro" id="IPR023827">
    <property type="entry name" value="Peptidase_S8_Asp-AS"/>
</dbReference>
<reference evidence="12" key="1">
    <citation type="submission" date="2021-03" db="EMBL/GenBank/DDBJ databases">
        <title>Bacillus suaedae sp. nov., isolated from Suaeda aralocaspica.</title>
        <authorList>
            <person name="Lei R.F.R."/>
        </authorList>
    </citation>
    <scope>NUCLEOTIDE SEQUENCE</scope>
    <source>
        <strain evidence="12">YZJH907-2</strain>
    </source>
</reference>
<feature type="active site" description="Charge relay system" evidence="9">
    <location>
        <position position="68"/>
    </location>
</feature>
<name>A0A940X1I8_9BACI</name>
<evidence type="ECO:0000256" key="8">
    <source>
        <dbReference type="ARBA" id="ARBA00022837"/>
    </source>
</evidence>
<dbReference type="GO" id="GO:0005576">
    <property type="term" value="C:extracellular region"/>
    <property type="evidence" value="ECO:0007669"/>
    <property type="project" value="UniProtKB-SubCell"/>
</dbReference>
<evidence type="ECO:0000256" key="2">
    <source>
        <dbReference type="ARBA" id="ARBA00004613"/>
    </source>
</evidence>
<dbReference type="GO" id="GO:0006508">
    <property type="term" value="P:proteolysis"/>
    <property type="evidence" value="ECO:0007669"/>
    <property type="project" value="UniProtKB-KW"/>
</dbReference>
<dbReference type="EMBL" id="JAGKSQ010000010">
    <property type="protein sequence ID" value="MBP3953139.1"/>
    <property type="molecule type" value="Genomic_DNA"/>
</dbReference>
<accession>A0A940X1I8</accession>
<evidence type="ECO:0000256" key="10">
    <source>
        <dbReference type="SAM" id="Phobius"/>
    </source>
</evidence>
<evidence type="ECO:0000256" key="7">
    <source>
        <dbReference type="ARBA" id="ARBA00022825"/>
    </source>
</evidence>
<evidence type="ECO:0000256" key="5">
    <source>
        <dbReference type="ARBA" id="ARBA00022670"/>
    </source>
</evidence>
<dbReference type="RefSeq" id="WP_210598995.1">
    <property type="nucleotide sequence ID" value="NZ_JAGKSQ010000010.1"/>
</dbReference>
<comment type="caution">
    <text evidence="12">The sequence shown here is derived from an EMBL/GenBank/DDBJ whole genome shotgun (WGS) entry which is preliminary data.</text>
</comment>
<gene>
    <name evidence="12" type="ORF">J7W16_18610</name>
</gene>
<keyword evidence="13" id="KW-1185">Reference proteome</keyword>
<dbReference type="PANTHER" id="PTHR43806">
    <property type="entry name" value="PEPTIDASE S8"/>
    <property type="match status" value="1"/>
</dbReference>
<evidence type="ECO:0000256" key="1">
    <source>
        <dbReference type="ARBA" id="ARBA00001913"/>
    </source>
</evidence>
<keyword evidence="8" id="KW-0106">Calcium</keyword>
<dbReference type="AlphaFoldDB" id="A0A940X1I8"/>
<keyword evidence="10" id="KW-0472">Membrane</keyword>
<feature type="transmembrane region" description="Helical" evidence="10">
    <location>
        <begin position="7"/>
        <end position="25"/>
    </location>
</feature>
<dbReference type="PROSITE" id="PS00137">
    <property type="entry name" value="SUBTILASE_HIS"/>
    <property type="match status" value="1"/>
</dbReference>
<keyword evidence="10" id="KW-0812">Transmembrane</keyword>
<dbReference type="InterPro" id="IPR000209">
    <property type="entry name" value="Peptidase_S8/S53_dom"/>
</dbReference>
<comment type="similarity">
    <text evidence="3 9">Belongs to the peptidase S8 family.</text>
</comment>
<evidence type="ECO:0000259" key="11">
    <source>
        <dbReference type="Pfam" id="PF00082"/>
    </source>
</evidence>
<dbReference type="InterPro" id="IPR015500">
    <property type="entry name" value="Peptidase_S8_subtilisin-rel"/>
</dbReference>
<dbReference type="Proteomes" id="UP000678228">
    <property type="component" value="Unassembled WGS sequence"/>
</dbReference>
<dbReference type="InterPro" id="IPR022398">
    <property type="entry name" value="Peptidase_S8_His-AS"/>
</dbReference>
<evidence type="ECO:0000256" key="6">
    <source>
        <dbReference type="ARBA" id="ARBA00022801"/>
    </source>
</evidence>
<evidence type="ECO:0000256" key="9">
    <source>
        <dbReference type="PROSITE-ProRule" id="PRU01240"/>
    </source>
</evidence>
<evidence type="ECO:0000256" key="4">
    <source>
        <dbReference type="ARBA" id="ARBA00022525"/>
    </source>
</evidence>
<keyword evidence="7 9" id="KW-0720">Serine protease</keyword>
<evidence type="ECO:0000313" key="13">
    <source>
        <dbReference type="Proteomes" id="UP000678228"/>
    </source>
</evidence>
<evidence type="ECO:0000256" key="3">
    <source>
        <dbReference type="ARBA" id="ARBA00011073"/>
    </source>
</evidence>
<comment type="subcellular location">
    <subcellularLocation>
        <location evidence="2">Secreted</location>
    </subcellularLocation>
</comment>
<comment type="cofactor">
    <cofactor evidence="1">
        <name>Ca(2+)</name>
        <dbReference type="ChEBI" id="CHEBI:29108"/>
    </cofactor>
</comment>
<dbReference type="PROSITE" id="PS00136">
    <property type="entry name" value="SUBTILASE_ASP"/>
    <property type="match status" value="1"/>
</dbReference>
<organism evidence="12 13">
    <name type="scientific">Halalkalibacter suaedae</name>
    <dbReference type="NCBI Taxonomy" id="2822140"/>
    <lineage>
        <taxon>Bacteria</taxon>
        <taxon>Bacillati</taxon>
        <taxon>Bacillota</taxon>
        <taxon>Bacilli</taxon>
        <taxon>Bacillales</taxon>
        <taxon>Bacillaceae</taxon>
        <taxon>Halalkalibacter</taxon>
    </lineage>
</organism>
<feature type="domain" description="Peptidase S8/S53" evidence="11">
    <location>
        <begin position="62"/>
        <end position="294"/>
    </location>
</feature>